<organism evidence="1">
    <name type="scientific">Aphanomyces invadans</name>
    <dbReference type="NCBI Taxonomy" id="157072"/>
    <lineage>
        <taxon>Eukaryota</taxon>
        <taxon>Sar</taxon>
        <taxon>Stramenopiles</taxon>
        <taxon>Oomycota</taxon>
        <taxon>Saprolegniomycetes</taxon>
        <taxon>Saprolegniales</taxon>
        <taxon>Verrucalvaceae</taxon>
        <taxon>Aphanomyces</taxon>
    </lineage>
</organism>
<reference evidence="1" key="1">
    <citation type="submission" date="2013-12" db="EMBL/GenBank/DDBJ databases">
        <title>The Genome Sequence of Aphanomyces invadans NJM9701.</title>
        <authorList>
            <consortium name="The Broad Institute Genomics Platform"/>
            <person name="Russ C."/>
            <person name="Tyler B."/>
            <person name="van West P."/>
            <person name="Dieguez-Uribeondo J."/>
            <person name="Young S.K."/>
            <person name="Zeng Q."/>
            <person name="Gargeya S."/>
            <person name="Fitzgerald M."/>
            <person name="Abouelleil A."/>
            <person name="Alvarado L."/>
            <person name="Chapman S.B."/>
            <person name="Gainer-Dewar J."/>
            <person name="Goldberg J."/>
            <person name="Griggs A."/>
            <person name="Gujja S."/>
            <person name="Hansen M."/>
            <person name="Howarth C."/>
            <person name="Imamovic A."/>
            <person name="Ireland A."/>
            <person name="Larimer J."/>
            <person name="McCowan C."/>
            <person name="Murphy C."/>
            <person name="Pearson M."/>
            <person name="Poon T.W."/>
            <person name="Priest M."/>
            <person name="Roberts A."/>
            <person name="Saif S."/>
            <person name="Shea T."/>
            <person name="Sykes S."/>
            <person name="Wortman J."/>
            <person name="Nusbaum C."/>
            <person name="Birren B."/>
        </authorList>
    </citation>
    <scope>NUCLEOTIDE SEQUENCE [LARGE SCALE GENOMIC DNA]</scope>
    <source>
        <strain evidence="1">NJM9701</strain>
    </source>
</reference>
<dbReference type="RefSeq" id="XP_008868625.1">
    <property type="nucleotide sequence ID" value="XM_008870403.1"/>
</dbReference>
<name>A0A024U9Z2_9STRA</name>
<evidence type="ECO:0000313" key="1">
    <source>
        <dbReference type="EMBL" id="ETW03241.1"/>
    </source>
</evidence>
<dbReference type="GeneID" id="20082688"/>
<accession>A0A024U9Z2</accession>
<sequence>MSEQCCALPVTMRITSPGNKPYAYVHMQHLADPWETCSWKANTHSTATPSFYTCLHFTNEQRQRFETTKVMTSLQATAHSARICMARCFFLNRSFWRKGKTFDDGVWPSSGSCSV</sequence>
<dbReference type="AlphaFoldDB" id="A0A024U9Z2"/>
<proteinExistence type="predicted"/>
<gene>
    <name evidence="1" type="ORF">H310_05638</name>
</gene>
<dbReference type="EMBL" id="KI913960">
    <property type="protein sequence ID" value="ETW03241.1"/>
    <property type="molecule type" value="Genomic_DNA"/>
</dbReference>
<protein>
    <submittedName>
        <fullName evidence="1">Uncharacterized protein</fullName>
    </submittedName>
</protein>
<dbReference type="VEuPathDB" id="FungiDB:H310_05638"/>